<gene>
    <name evidence="1" type="ORF">OG398_04715</name>
</gene>
<dbReference type="GO" id="GO:0003824">
    <property type="term" value="F:catalytic activity"/>
    <property type="evidence" value="ECO:0007669"/>
    <property type="project" value="InterPro"/>
</dbReference>
<organism evidence="1">
    <name type="scientific">Streptomyces sp. NBC_00008</name>
    <dbReference type="NCBI Taxonomy" id="2903610"/>
    <lineage>
        <taxon>Bacteria</taxon>
        <taxon>Bacillati</taxon>
        <taxon>Actinomycetota</taxon>
        <taxon>Actinomycetes</taxon>
        <taxon>Kitasatosporales</taxon>
        <taxon>Streptomycetaceae</taxon>
        <taxon>Streptomyces</taxon>
    </lineage>
</organism>
<name>A0AAU2W198_9ACTN</name>
<dbReference type="AlphaFoldDB" id="A0AAU2W198"/>
<sequence length="29" mass="2945">MTGTTIYVLAHPCPMCLGSLSTSNSTAST</sequence>
<dbReference type="InterPro" id="IPR016193">
    <property type="entry name" value="Cytidine_deaminase-like"/>
</dbReference>
<accession>A0AAU2W198</accession>
<evidence type="ECO:0000313" key="1">
    <source>
        <dbReference type="EMBL" id="WTW73755.1"/>
    </source>
</evidence>
<dbReference type="SUPFAM" id="SSF53927">
    <property type="entry name" value="Cytidine deaminase-like"/>
    <property type="match status" value="1"/>
</dbReference>
<dbReference type="EMBL" id="CP108313">
    <property type="protein sequence ID" value="WTW73755.1"/>
    <property type="molecule type" value="Genomic_DNA"/>
</dbReference>
<protein>
    <submittedName>
        <fullName evidence="1">Uncharacterized protein</fullName>
    </submittedName>
</protein>
<proteinExistence type="predicted"/>
<reference evidence="1" key="1">
    <citation type="submission" date="2022-10" db="EMBL/GenBank/DDBJ databases">
        <title>The complete genomes of actinobacterial strains from the NBC collection.</title>
        <authorList>
            <person name="Joergensen T.S."/>
            <person name="Alvarez Arevalo M."/>
            <person name="Sterndorff E.B."/>
            <person name="Faurdal D."/>
            <person name="Vuksanovic O."/>
            <person name="Mourched A.-S."/>
            <person name="Charusanti P."/>
            <person name="Shaw S."/>
            <person name="Blin K."/>
            <person name="Weber T."/>
        </authorList>
    </citation>
    <scope>NUCLEOTIDE SEQUENCE</scope>
    <source>
        <strain evidence="1">NBC_00008</strain>
    </source>
</reference>